<comment type="caution">
    <text evidence="8">Lacks conserved residue(s) required for the propagation of feature annotation.</text>
</comment>
<reference evidence="17" key="1">
    <citation type="submission" date="2025-08" db="UniProtKB">
        <authorList>
            <consortium name="RefSeq"/>
        </authorList>
    </citation>
    <scope>IDENTIFICATION</scope>
    <source>
        <tissue evidence="17">Whole Larva</tissue>
    </source>
</reference>
<dbReference type="PROSITE" id="PS01209">
    <property type="entry name" value="LDLRA_1"/>
    <property type="match status" value="2"/>
</dbReference>
<dbReference type="PRINTS" id="PR00261">
    <property type="entry name" value="LDLRECEPTOR"/>
</dbReference>
<evidence type="ECO:0000256" key="6">
    <source>
        <dbReference type="ARBA" id="ARBA00023180"/>
    </source>
</evidence>
<feature type="disulfide bond" evidence="7">
    <location>
        <begin position="710"/>
        <end position="728"/>
    </location>
</feature>
<feature type="disulfide bond" evidence="8">
    <location>
        <begin position="936"/>
        <end position="997"/>
    </location>
</feature>
<dbReference type="SUPFAM" id="SSF57625">
    <property type="entry name" value="Invertebrate chitin-binding proteins"/>
    <property type="match status" value="3"/>
</dbReference>
<dbReference type="InterPro" id="IPR018114">
    <property type="entry name" value="TRYPSIN_HIS"/>
</dbReference>
<evidence type="ECO:0000256" key="11">
    <source>
        <dbReference type="SAM" id="SignalP"/>
    </source>
</evidence>
<feature type="disulfide bond" evidence="7">
    <location>
        <begin position="605"/>
        <end position="620"/>
    </location>
</feature>
<feature type="domain" description="Chitin-binding type-2" evidence="14">
    <location>
        <begin position="111"/>
        <end position="167"/>
    </location>
</feature>
<dbReference type="Gene3D" id="2.170.140.10">
    <property type="entry name" value="Chitin binding domain"/>
    <property type="match status" value="3"/>
</dbReference>
<feature type="compositionally biased region" description="Low complexity" evidence="10">
    <location>
        <begin position="369"/>
        <end position="402"/>
    </location>
</feature>
<dbReference type="PANTHER" id="PTHR24258">
    <property type="entry name" value="SERINE PROTEASE-RELATED"/>
    <property type="match status" value="1"/>
</dbReference>
<keyword evidence="4 9" id="KW-0720">Serine protease</keyword>
<feature type="compositionally biased region" description="Basic residues" evidence="10">
    <location>
        <begin position="352"/>
        <end position="364"/>
    </location>
</feature>
<dbReference type="Gene3D" id="3.10.250.10">
    <property type="entry name" value="SRCR-like domain"/>
    <property type="match status" value="2"/>
</dbReference>
<feature type="domain" description="Chitin-binding type-2" evidence="14">
    <location>
        <begin position="286"/>
        <end position="342"/>
    </location>
</feature>
<dbReference type="SMART" id="SM00192">
    <property type="entry name" value="LDLa"/>
    <property type="match status" value="3"/>
</dbReference>
<dbReference type="Pfam" id="PF01607">
    <property type="entry name" value="CBM_14"/>
    <property type="match status" value="3"/>
</dbReference>
<feature type="disulfide bond" evidence="7">
    <location>
        <begin position="722"/>
        <end position="737"/>
    </location>
</feature>
<dbReference type="Pfam" id="PF00530">
    <property type="entry name" value="SRCR"/>
    <property type="match status" value="2"/>
</dbReference>
<dbReference type="SMART" id="SM00473">
    <property type="entry name" value="PAN_AP"/>
    <property type="match status" value="1"/>
</dbReference>
<dbReference type="InterPro" id="IPR036508">
    <property type="entry name" value="Chitin-bd_dom_sf"/>
</dbReference>
<keyword evidence="11" id="KW-0732">Signal</keyword>
<evidence type="ECO:0000256" key="5">
    <source>
        <dbReference type="ARBA" id="ARBA00023157"/>
    </source>
</evidence>
<dbReference type="PROSITE" id="PS00420">
    <property type="entry name" value="SRCR_1"/>
    <property type="match status" value="1"/>
</dbReference>
<protein>
    <submittedName>
        <fullName evidence="17">Uncharacterized protein LOC108558378 isoform X1</fullName>
    </submittedName>
</protein>
<feature type="compositionally biased region" description="Low complexity" evidence="10">
    <location>
        <begin position="435"/>
        <end position="447"/>
    </location>
</feature>
<proteinExistence type="predicted"/>
<keyword evidence="6" id="KW-0325">Glycoprotein</keyword>
<dbReference type="CDD" id="cd00112">
    <property type="entry name" value="LDLa"/>
    <property type="match status" value="3"/>
</dbReference>
<dbReference type="InterPro" id="IPR009003">
    <property type="entry name" value="Peptidase_S1_PA"/>
</dbReference>
<dbReference type="PROSITE" id="PS50068">
    <property type="entry name" value="LDLRA_2"/>
    <property type="match status" value="3"/>
</dbReference>
<feature type="domain" description="Peptidase S1" evidence="12">
    <location>
        <begin position="1046"/>
        <end position="1284"/>
    </location>
</feature>
<evidence type="ECO:0000256" key="10">
    <source>
        <dbReference type="SAM" id="MobiDB-lite"/>
    </source>
</evidence>
<dbReference type="InterPro" id="IPR001190">
    <property type="entry name" value="SRCR"/>
</dbReference>
<dbReference type="InterPro" id="IPR003609">
    <property type="entry name" value="Pan_app"/>
</dbReference>
<accession>A0ABM1M864</accession>
<dbReference type="PANTHER" id="PTHR24258:SF128">
    <property type="entry name" value="TEQUILA, ISOFORM G"/>
    <property type="match status" value="1"/>
</dbReference>
<dbReference type="SUPFAM" id="SSF56487">
    <property type="entry name" value="SRCR-like"/>
    <property type="match status" value="2"/>
</dbReference>
<dbReference type="PROSITE" id="PS00135">
    <property type="entry name" value="TRYPSIN_SER"/>
    <property type="match status" value="1"/>
</dbReference>
<keyword evidence="3 9" id="KW-0378">Hydrolase</keyword>
<dbReference type="InterPro" id="IPR002557">
    <property type="entry name" value="Chitin-bd_dom"/>
</dbReference>
<dbReference type="InterPro" id="IPR023415">
    <property type="entry name" value="LDLR_class-A_CS"/>
</dbReference>
<feature type="region of interest" description="Disordered" evidence="10">
    <location>
        <begin position="343"/>
        <end position="447"/>
    </location>
</feature>
<keyword evidence="16" id="KW-1185">Reference proteome</keyword>
<evidence type="ECO:0000313" key="17">
    <source>
        <dbReference type="RefSeq" id="XP_017770764.1"/>
    </source>
</evidence>
<dbReference type="GeneID" id="108558378"/>
<evidence type="ECO:0000256" key="3">
    <source>
        <dbReference type="ARBA" id="ARBA00022801"/>
    </source>
</evidence>
<evidence type="ECO:0000256" key="1">
    <source>
        <dbReference type="ARBA" id="ARBA00022670"/>
    </source>
</evidence>
<evidence type="ECO:0000259" key="14">
    <source>
        <dbReference type="PROSITE" id="PS50940"/>
    </source>
</evidence>
<dbReference type="InterPro" id="IPR001254">
    <property type="entry name" value="Trypsin_dom"/>
</dbReference>
<feature type="chain" id="PRO_5046410839" evidence="11">
    <location>
        <begin position="24"/>
        <end position="1288"/>
    </location>
</feature>
<evidence type="ECO:0000256" key="4">
    <source>
        <dbReference type="ARBA" id="ARBA00022825"/>
    </source>
</evidence>
<feature type="domain" description="Chitin-binding type-2" evidence="14">
    <location>
        <begin position="186"/>
        <end position="242"/>
    </location>
</feature>
<dbReference type="InterPro" id="IPR043504">
    <property type="entry name" value="Peptidase_S1_PA_chymotrypsin"/>
</dbReference>
<feature type="compositionally biased region" description="Polar residues" evidence="10">
    <location>
        <begin position="261"/>
        <end position="279"/>
    </location>
</feature>
<evidence type="ECO:0000259" key="12">
    <source>
        <dbReference type="PROSITE" id="PS50240"/>
    </source>
</evidence>
<sequence>MIMIKMILSILFVLTLTTIQISCVYVPNEGSGKSAYVVKTSPIIHQNYSSVRKQQFENANNVESIRRGGKRLEEVKGHYITKIKVEKRPKPQNYYGNPHTNQIQHDFYRVYSKCPEGESGQFIYEFACNQFLNCWTGRGLVENCPAGTLFNPNSLECDHADKVKCITGPKNHNLRFIDEEKSATTEAKCPRGFSGIIPHYGDCAKFVKCGNGIAHEMDCPPGTFFDIKTNMCDYPQKVDCFNGQNLKECTDCNTKAKSDGTGQNMTKYGSSSSSNVLQQQHHHGTSPKCSPGYSGLEKHPADCAKFLNCANGITYVQDCAPGTLFNPNSKICDFPYKVRCESGNSQEDNHQHNHQHQHHGHHQHHGNDYNQGSNQNHGNYQNQYNGNNQNGGRNHGNNQHSGYDWNQYYGHNHHDYDQHRHHDHSAGFHENTGYQHQNQNQHQHQNQMTGTIIRSNRTYGNAWKPMYNYTYSIGQNGGRMNFSRRYGSEDNQNRNGYFPHSEHYEVTTTARPTYRPAPVYVPPKSTTPRSAWIPYTERRTLEATTPKTKHWPPPFPSTDPNADYVFEYEDLDTTVDKSRDVQNWCNDNKGFECGNKLCIPPHQVCDGKKQCLNGWDEVDCGSYLQQFQLTGGTKLAVRETEKHTNITLKWCSKICALKSNCKAFNYRTLDGSCFILNSNVGQSGALILLPNHDYYEAKKYSINCNGGYECRNKKCLSTAQLCDGHNDCGDGADEKNCKAEAFGYNLNIVGFQEKNAGLLEVEAFGKRGYVCDDMFGLRNADVACRELGFPLGALEVKGNSMLAPKANTSFYMMDDVSCLGNETSLRDCDFAGWGVHNCGPSEAVGIVCKTPLEVCPKGHWQCKGGKECVSLKFICDGVYDCSDYSDEDDSLCDAPVTLRLVNGTSRNEGRVEIKYHGTWGTICDDDFNDDAAKIVCRELGYRGSAFVVKDAYFGMGSGPIWLDQVFCKGNETQLSECSHWDWGEHNCEHSEDVGVICTNENSPVPGTARHSNLQPSEMATSDLPEKCGLRSDAIFQDEFSDVHFRVVRGSLARPGEYPWQASIRVKGKLKPTHWCGAIVISSSFVLTAAHCLEGFTKGAYFVVAGDYNVNRNEGTEQEAYIEDFILHEDFKKVNKMNNDIALIKLKGRGFKLNKDVQAICLPDSDLEYDRRNCTISGFGSIETGKSKASHDLRAGWLPILPMDVCNMAHIYGSAITQGMFCAGSLDEGVDACDGDSGGPLACLKDGVYTLYGITSWGQHCGHANKPGVYVKVSHYKAWIESTMKKMIK</sequence>
<feature type="compositionally biased region" description="Basic and acidic residues" evidence="10">
    <location>
        <begin position="412"/>
        <end position="427"/>
    </location>
</feature>
<dbReference type="SUPFAM" id="SSF57424">
    <property type="entry name" value="LDL receptor-like module"/>
    <property type="match status" value="3"/>
</dbReference>
<dbReference type="SMART" id="SM00202">
    <property type="entry name" value="SR"/>
    <property type="match status" value="2"/>
</dbReference>
<dbReference type="Gene3D" id="4.10.400.10">
    <property type="entry name" value="Low-density Lipoprotein Receptor"/>
    <property type="match status" value="3"/>
</dbReference>
<dbReference type="PROSITE" id="PS50940">
    <property type="entry name" value="CHIT_BIND_II"/>
    <property type="match status" value="3"/>
</dbReference>
<dbReference type="SMART" id="SM00020">
    <property type="entry name" value="Tryp_SPc"/>
    <property type="match status" value="1"/>
</dbReference>
<evidence type="ECO:0000259" key="13">
    <source>
        <dbReference type="PROSITE" id="PS50287"/>
    </source>
</evidence>
<evidence type="ECO:0000256" key="9">
    <source>
        <dbReference type="RuleBase" id="RU363034"/>
    </source>
</evidence>
<dbReference type="PROSITE" id="PS50287">
    <property type="entry name" value="SRCR_2"/>
    <property type="match status" value="2"/>
</dbReference>
<feature type="region of interest" description="Disordered" evidence="10">
    <location>
        <begin position="261"/>
        <end position="291"/>
    </location>
</feature>
<feature type="disulfide bond" evidence="8">
    <location>
        <begin position="818"/>
        <end position="828"/>
    </location>
</feature>
<keyword evidence="5 8" id="KW-1015">Disulfide bond</keyword>
<dbReference type="PROSITE" id="PS50240">
    <property type="entry name" value="TRYPSIN_DOM"/>
    <property type="match status" value="1"/>
</dbReference>
<dbReference type="PROSITE" id="PS00134">
    <property type="entry name" value="TRYPSIN_HIS"/>
    <property type="match status" value="1"/>
</dbReference>
<feature type="disulfide bond" evidence="8">
    <location>
        <begin position="923"/>
        <end position="987"/>
    </location>
</feature>
<dbReference type="Pfam" id="PF00057">
    <property type="entry name" value="Ldl_recept_a"/>
    <property type="match status" value="2"/>
</dbReference>
<dbReference type="SMART" id="SM00494">
    <property type="entry name" value="ChtBD2"/>
    <property type="match status" value="3"/>
</dbReference>
<dbReference type="InterPro" id="IPR036772">
    <property type="entry name" value="SRCR-like_dom_sf"/>
</dbReference>
<dbReference type="PRINTS" id="PR00258">
    <property type="entry name" value="SPERACTRCPTR"/>
</dbReference>
<dbReference type="SUPFAM" id="SSF50494">
    <property type="entry name" value="Trypsin-like serine proteases"/>
    <property type="match status" value="1"/>
</dbReference>
<feature type="signal peptide" evidence="11">
    <location>
        <begin position="1"/>
        <end position="23"/>
    </location>
</feature>
<evidence type="ECO:0000313" key="16">
    <source>
        <dbReference type="Proteomes" id="UP000695000"/>
    </source>
</evidence>
<feature type="disulfide bond" evidence="7">
    <location>
        <begin position="593"/>
        <end position="611"/>
    </location>
</feature>
<dbReference type="Gene3D" id="2.40.10.10">
    <property type="entry name" value="Trypsin-like serine proteases"/>
    <property type="match status" value="1"/>
</dbReference>
<keyword evidence="1 9" id="KW-0645">Protease</keyword>
<dbReference type="PROSITE" id="PS50948">
    <property type="entry name" value="PAN"/>
    <property type="match status" value="1"/>
</dbReference>
<name>A0ABM1M864_NICVS</name>
<dbReference type="Pfam" id="PF00024">
    <property type="entry name" value="PAN_1"/>
    <property type="match status" value="1"/>
</dbReference>
<dbReference type="CDD" id="cd00190">
    <property type="entry name" value="Tryp_SPc"/>
    <property type="match status" value="1"/>
</dbReference>
<dbReference type="InterPro" id="IPR002172">
    <property type="entry name" value="LDrepeatLR_classA_rpt"/>
</dbReference>
<feature type="domain" description="SRCR" evidence="13">
    <location>
        <begin position="898"/>
        <end position="998"/>
    </location>
</feature>
<dbReference type="RefSeq" id="XP_017770764.1">
    <property type="nucleotide sequence ID" value="XM_017915275.1"/>
</dbReference>
<dbReference type="Pfam" id="PF00089">
    <property type="entry name" value="Trypsin"/>
    <property type="match status" value="1"/>
</dbReference>
<dbReference type="InterPro" id="IPR036055">
    <property type="entry name" value="LDL_receptor-like_sf"/>
</dbReference>
<dbReference type="Proteomes" id="UP000695000">
    <property type="component" value="Unplaced"/>
</dbReference>
<evidence type="ECO:0000256" key="8">
    <source>
        <dbReference type="PROSITE-ProRule" id="PRU00196"/>
    </source>
</evidence>
<feature type="disulfide bond" evidence="8">
    <location>
        <begin position="967"/>
        <end position="977"/>
    </location>
</feature>
<keyword evidence="2" id="KW-0677">Repeat</keyword>
<dbReference type="InterPro" id="IPR033116">
    <property type="entry name" value="TRYPSIN_SER"/>
</dbReference>
<dbReference type="Gene3D" id="3.50.4.10">
    <property type="entry name" value="Hepatocyte Growth Factor"/>
    <property type="match status" value="1"/>
</dbReference>
<organism evidence="16 17">
    <name type="scientific">Nicrophorus vespilloides</name>
    <name type="common">Boreal carrion beetle</name>
    <dbReference type="NCBI Taxonomy" id="110193"/>
    <lineage>
        <taxon>Eukaryota</taxon>
        <taxon>Metazoa</taxon>
        <taxon>Ecdysozoa</taxon>
        <taxon>Arthropoda</taxon>
        <taxon>Hexapoda</taxon>
        <taxon>Insecta</taxon>
        <taxon>Pterygota</taxon>
        <taxon>Neoptera</taxon>
        <taxon>Endopterygota</taxon>
        <taxon>Coleoptera</taxon>
        <taxon>Polyphaga</taxon>
        <taxon>Staphyliniformia</taxon>
        <taxon>Silphidae</taxon>
        <taxon>Nicrophorinae</taxon>
        <taxon>Nicrophorus</taxon>
    </lineage>
</organism>
<feature type="domain" description="Apple" evidence="15">
    <location>
        <begin position="620"/>
        <end position="699"/>
    </location>
</feature>
<gene>
    <name evidence="17" type="primary">LOC108558378</name>
</gene>
<evidence type="ECO:0000256" key="2">
    <source>
        <dbReference type="ARBA" id="ARBA00022737"/>
    </source>
</evidence>
<evidence type="ECO:0000256" key="7">
    <source>
        <dbReference type="PROSITE-ProRule" id="PRU00124"/>
    </source>
</evidence>
<evidence type="ECO:0000259" key="15">
    <source>
        <dbReference type="PROSITE" id="PS50948"/>
    </source>
</evidence>
<dbReference type="SUPFAM" id="SSF57414">
    <property type="entry name" value="Hairpin loop containing domain-like"/>
    <property type="match status" value="1"/>
</dbReference>
<feature type="domain" description="SRCR" evidence="13">
    <location>
        <begin position="746"/>
        <end position="849"/>
    </location>
</feature>